<name>A0A1G6MZ11_9GAMM</name>
<dbReference type="PROSITE" id="PS51257">
    <property type="entry name" value="PROKAR_LIPOPROTEIN"/>
    <property type="match status" value="1"/>
</dbReference>
<keyword evidence="1" id="KW-0732">Signal</keyword>
<proteinExistence type="predicted"/>
<sequence length="207" mass="22528">MIKKGITTRISLFTCCTLLSACATAHDLLYLGLGFNSYENTPVILTHYAMEMPLAETPPILIAGAADQSMSERNGGGAGNSVLTPPKDVGRDGQWQVSAQWVELMTNRAYRATLNVPIKDINIEYGGYVFTPIFGPNGLMMIGSDKVGLDESYRRNIVAVCGERVPSADAEWKDKHGILPGIEIILPKIPKPATYTDCRIPALTKNK</sequence>
<keyword evidence="3" id="KW-1185">Reference proteome</keyword>
<dbReference type="RefSeq" id="WP_092620800.1">
    <property type="nucleotide sequence ID" value="NZ_FMYK01000008.1"/>
</dbReference>
<feature type="chain" id="PRO_5017390803" description="Lipoprotein" evidence="1">
    <location>
        <begin position="26"/>
        <end position="207"/>
    </location>
</feature>
<organism evidence="2 3">
    <name type="scientific">Acinetobacter marinus</name>
    <dbReference type="NCBI Taxonomy" id="281375"/>
    <lineage>
        <taxon>Bacteria</taxon>
        <taxon>Pseudomonadati</taxon>
        <taxon>Pseudomonadota</taxon>
        <taxon>Gammaproteobacteria</taxon>
        <taxon>Moraxellales</taxon>
        <taxon>Moraxellaceae</taxon>
        <taxon>Acinetobacter</taxon>
    </lineage>
</organism>
<evidence type="ECO:0000256" key="1">
    <source>
        <dbReference type="SAM" id="SignalP"/>
    </source>
</evidence>
<evidence type="ECO:0000313" key="3">
    <source>
        <dbReference type="Proteomes" id="UP000242317"/>
    </source>
</evidence>
<accession>A0A1G6MZ11</accession>
<feature type="signal peptide" evidence="1">
    <location>
        <begin position="1"/>
        <end position="25"/>
    </location>
</feature>
<dbReference type="AlphaFoldDB" id="A0A1G6MZ11"/>
<reference evidence="3" key="1">
    <citation type="submission" date="2016-09" db="EMBL/GenBank/DDBJ databases">
        <authorList>
            <person name="Varghese N."/>
            <person name="Submissions S."/>
        </authorList>
    </citation>
    <scope>NUCLEOTIDE SEQUENCE [LARGE SCALE GENOMIC DNA]</scope>
    <source>
        <strain evidence="3">ANC 3699</strain>
    </source>
</reference>
<dbReference type="Proteomes" id="UP000242317">
    <property type="component" value="Unassembled WGS sequence"/>
</dbReference>
<evidence type="ECO:0008006" key="4">
    <source>
        <dbReference type="Google" id="ProtNLM"/>
    </source>
</evidence>
<evidence type="ECO:0000313" key="2">
    <source>
        <dbReference type="EMBL" id="SDC60782.1"/>
    </source>
</evidence>
<dbReference type="EMBL" id="FMYK01000008">
    <property type="protein sequence ID" value="SDC60782.1"/>
    <property type="molecule type" value="Genomic_DNA"/>
</dbReference>
<gene>
    <name evidence="2" type="ORF">SAMN05421749_10861</name>
</gene>
<protein>
    <recommendedName>
        <fullName evidence="4">Lipoprotein</fullName>
    </recommendedName>
</protein>